<comment type="caution">
    <text evidence="2">The sequence shown here is derived from an EMBL/GenBank/DDBJ whole genome shotgun (WGS) entry which is preliminary data.</text>
</comment>
<feature type="region of interest" description="Disordered" evidence="1">
    <location>
        <begin position="56"/>
        <end position="92"/>
    </location>
</feature>
<name>A0A6A4RZB2_SCOMX</name>
<evidence type="ECO:0000313" key="3">
    <source>
        <dbReference type="Proteomes" id="UP000438429"/>
    </source>
</evidence>
<reference evidence="2 3" key="1">
    <citation type="submission" date="2019-06" db="EMBL/GenBank/DDBJ databases">
        <title>Draft genomes of female and male turbot (Scophthalmus maximus).</title>
        <authorList>
            <person name="Xu H."/>
            <person name="Xu X.-W."/>
            <person name="Shao C."/>
            <person name="Chen S."/>
        </authorList>
    </citation>
    <scope>NUCLEOTIDE SEQUENCE [LARGE SCALE GENOMIC DNA]</scope>
    <source>
        <strain evidence="2">Ysfricsl-2016a</strain>
        <tissue evidence="2">Blood</tissue>
    </source>
</reference>
<feature type="compositionally biased region" description="Basic and acidic residues" evidence="1">
    <location>
        <begin position="68"/>
        <end position="82"/>
    </location>
</feature>
<gene>
    <name evidence="2" type="ORF">F2P81_023133</name>
</gene>
<protein>
    <submittedName>
        <fullName evidence="2">Uncharacterized protein</fullName>
    </submittedName>
</protein>
<feature type="region of interest" description="Disordered" evidence="1">
    <location>
        <begin position="1"/>
        <end position="30"/>
    </location>
</feature>
<sequence>MSASKVSPSRPSPVPNDRDNPSGGGGGDVSHILPVVVVNAQKSSYQSRVHEITCSDESQSSVHKSVGHRRDVLTRHTLEKNRRGGRRWRSKAAFSRQSPALWAPLGQGPISRTYWMTDRWMPVADLPLTTTVGMRSRQARETTER</sequence>
<evidence type="ECO:0000313" key="2">
    <source>
        <dbReference type="EMBL" id="KAF0024331.1"/>
    </source>
</evidence>
<evidence type="ECO:0000256" key="1">
    <source>
        <dbReference type="SAM" id="MobiDB-lite"/>
    </source>
</evidence>
<proteinExistence type="predicted"/>
<accession>A0A6A4RZB2</accession>
<dbReference type="Proteomes" id="UP000438429">
    <property type="component" value="Unassembled WGS sequence"/>
</dbReference>
<organism evidence="2 3">
    <name type="scientific">Scophthalmus maximus</name>
    <name type="common">Turbot</name>
    <name type="synonym">Psetta maxima</name>
    <dbReference type="NCBI Taxonomy" id="52904"/>
    <lineage>
        <taxon>Eukaryota</taxon>
        <taxon>Metazoa</taxon>
        <taxon>Chordata</taxon>
        <taxon>Craniata</taxon>
        <taxon>Vertebrata</taxon>
        <taxon>Euteleostomi</taxon>
        <taxon>Actinopterygii</taxon>
        <taxon>Neopterygii</taxon>
        <taxon>Teleostei</taxon>
        <taxon>Neoteleostei</taxon>
        <taxon>Acanthomorphata</taxon>
        <taxon>Carangaria</taxon>
        <taxon>Pleuronectiformes</taxon>
        <taxon>Pleuronectoidei</taxon>
        <taxon>Scophthalmidae</taxon>
        <taxon>Scophthalmus</taxon>
    </lineage>
</organism>
<dbReference type="AlphaFoldDB" id="A0A6A4RZB2"/>
<dbReference type="EMBL" id="VEVO01000021">
    <property type="protein sequence ID" value="KAF0024331.1"/>
    <property type="molecule type" value="Genomic_DNA"/>
</dbReference>